<comment type="caution">
    <text evidence="1">The sequence shown here is derived from an EMBL/GenBank/DDBJ whole genome shotgun (WGS) entry which is preliminary data.</text>
</comment>
<evidence type="ECO:0000313" key="1">
    <source>
        <dbReference type="EMBL" id="CAH1982358.1"/>
    </source>
</evidence>
<name>A0A9P0PGA0_ACAOB</name>
<sequence length="67" mass="7849">MSKLFGTGYCFCRRKTHFEIFAYRMLFCGPALCLQIGKIHSYGNSTEILLRHMEKTAQYSNERTYEG</sequence>
<evidence type="ECO:0000313" key="2">
    <source>
        <dbReference type="Proteomes" id="UP001152888"/>
    </source>
</evidence>
<reference evidence="1" key="1">
    <citation type="submission" date="2022-03" db="EMBL/GenBank/DDBJ databases">
        <authorList>
            <person name="Sayadi A."/>
        </authorList>
    </citation>
    <scope>NUCLEOTIDE SEQUENCE</scope>
</reference>
<dbReference type="Proteomes" id="UP001152888">
    <property type="component" value="Unassembled WGS sequence"/>
</dbReference>
<organism evidence="1 2">
    <name type="scientific">Acanthoscelides obtectus</name>
    <name type="common">Bean weevil</name>
    <name type="synonym">Bruchus obtectus</name>
    <dbReference type="NCBI Taxonomy" id="200917"/>
    <lineage>
        <taxon>Eukaryota</taxon>
        <taxon>Metazoa</taxon>
        <taxon>Ecdysozoa</taxon>
        <taxon>Arthropoda</taxon>
        <taxon>Hexapoda</taxon>
        <taxon>Insecta</taxon>
        <taxon>Pterygota</taxon>
        <taxon>Neoptera</taxon>
        <taxon>Endopterygota</taxon>
        <taxon>Coleoptera</taxon>
        <taxon>Polyphaga</taxon>
        <taxon>Cucujiformia</taxon>
        <taxon>Chrysomeloidea</taxon>
        <taxon>Chrysomelidae</taxon>
        <taxon>Bruchinae</taxon>
        <taxon>Bruchini</taxon>
        <taxon>Acanthoscelides</taxon>
    </lineage>
</organism>
<dbReference type="AlphaFoldDB" id="A0A9P0PGA0"/>
<dbReference type="EMBL" id="CAKOFQ010006920">
    <property type="protein sequence ID" value="CAH1982358.1"/>
    <property type="molecule type" value="Genomic_DNA"/>
</dbReference>
<gene>
    <name evidence="1" type="ORF">ACAOBT_LOCUS14970</name>
</gene>
<keyword evidence="2" id="KW-1185">Reference proteome</keyword>
<accession>A0A9P0PGA0</accession>
<protein>
    <submittedName>
        <fullName evidence="1">Uncharacterized protein</fullName>
    </submittedName>
</protein>
<proteinExistence type="predicted"/>